<name>A0A9Q0R8B9_ANAIG</name>
<sequence>MEDKIDPKIKERIQSIFNKIEKEHDVTVIFAVECGSRGWGFDSPESDYDVKFVYVHNSLSWYISISSTKKDSISYESEDRLMDFEGWDIRKALNLLSNSNPSIIEWILTDYTYIDKFQFQSNCRQIILKMKSTIPLIWHYYSMALKNQKEFLISKKEINVKNYLNIIRPITHLLWFLSHDSCVYPLQYTSLLSEVPSIPEELKKSIEELIKIKKTKGKTNIEPIIIIDEWINKSLRTWEQKSQSEEATTKQSCAGSFQRLLRQKGLRDCLTFLWLFQNEEILSNVPYKLESILEGIKEIDPQILNQIKDLISQGKGEDPQDIPNLSPLHKWILSIINQYKETINQFNKDIRTQRKDRKSKEKEKSALSLNLFDDILFDIVKLIDDKKNLETKSNQDQN</sequence>
<keyword evidence="1" id="KW-0175">Coiled coil</keyword>
<evidence type="ECO:0000313" key="2">
    <source>
        <dbReference type="EMBL" id="KAJ5070526.1"/>
    </source>
</evidence>
<organism evidence="2 3">
    <name type="scientific">Anaeramoeba ignava</name>
    <name type="common">Anaerobic marine amoeba</name>
    <dbReference type="NCBI Taxonomy" id="1746090"/>
    <lineage>
        <taxon>Eukaryota</taxon>
        <taxon>Metamonada</taxon>
        <taxon>Anaeramoebidae</taxon>
        <taxon>Anaeramoeba</taxon>
    </lineage>
</organism>
<dbReference type="AlphaFoldDB" id="A0A9Q0R8B9"/>
<dbReference type="Pfam" id="PF10127">
    <property type="entry name" value="RlaP"/>
    <property type="match status" value="1"/>
</dbReference>
<dbReference type="PANTHER" id="PTHR34817">
    <property type="entry name" value="NUCLEOTIDYLTRANSFERASE"/>
    <property type="match status" value="1"/>
</dbReference>
<keyword evidence="3" id="KW-1185">Reference proteome</keyword>
<accession>A0A9Q0R8B9</accession>
<feature type="coiled-coil region" evidence="1">
    <location>
        <begin position="336"/>
        <end position="363"/>
    </location>
</feature>
<gene>
    <name evidence="2" type="ORF">M0811_10795</name>
</gene>
<dbReference type="EMBL" id="JAPDFW010000094">
    <property type="protein sequence ID" value="KAJ5070526.1"/>
    <property type="molecule type" value="Genomic_DNA"/>
</dbReference>
<evidence type="ECO:0000256" key="1">
    <source>
        <dbReference type="SAM" id="Coils"/>
    </source>
</evidence>
<protein>
    <submittedName>
        <fullName evidence="2">Cytosolic protein</fullName>
    </submittedName>
</protein>
<dbReference type="PANTHER" id="PTHR34817:SF2">
    <property type="entry name" value="NUCLEOTIDYLTRANSFERASE"/>
    <property type="match status" value="1"/>
</dbReference>
<dbReference type="OrthoDB" id="10266790at2759"/>
<reference evidence="2" key="1">
    <citation type="submission" date="2022-10" db="EMBL/GenBank/DDBJ databases">
        <title>Novel sulphate-reducing endosymbionts in the free-living metamonad Anaeramoeba.</title>
        <authorList>
            <person name="Jerlstrom-Hultqvist J."/>
            <person name="Cepicka I."/>
            <person name="Gallot-Lavallee L."/>
            <person name="Salas-Leiva D."/>
            <person name="Curtis B.A."/>
            <person name="Zahonova K."/>
            <person name="Pipaliya S."/>
            <person name="Dacks J."/>
            <person name="Roger A.J."/>
        </authorList>
    </citation>
    <scope>NUCLEOTIDE SEQUENCE</scope>
    <source>
        <strain evidence="2">BMAN</strain>
    </source>
</reference>
<proteinExistence type="predicted"/>
<comment type="caution">
    <text evidence="2">The sequence shown here is derived from an EMBL/GenBank/DDBJ whole genome shotgun (WGS) entry which is preliminary data.</text>
</comment>
<evidence type="ECO:0000313" key="3">
    <source>
        <dbReference type="Proteomes" id="UP001149090"/>
    </source>
</evidence>
<dbReference type="InterPro" id="IPR018775">
    <property type="entry name" value="RlaP"/>
</dbReference>
<dbReference type="Proteomes" id="UP001149090">
    <property type="component" value="Unassembled WGS sequence"/>
</dbReference>